<dbReference type="GO" id="GO:0004794">
    <property type="term" value="F:threonine deaminase activity"/>
    <property type="evidence" value="ECO:0007669"/>
    <property type="project" value="TreeGrafter"/>
</dbReference>
<evidence type="ECO:0000256" key="1">
    <source>
        <dbReference type="ARBA" id="ARBA00001933"/>
    </source>
</evidence>
<accession>A0AA89C3Z6</accession>
<name>A0AA89C3Z6_PINIB</name>
<dbReference type="AlphaFoldDB" id="A0AA89C3Z6"/>
<feature type="domain" description="Tryptophan synthase beta chain-like PALP" evidence="8">
    <location>
        <begin position="21"/>
        <end position="312"/>
    </location>
</feature>
<dbReference type="GO" id="GO:0006565">
    <property type="term" value="P:L-serine catabolic process"/>
    <property type="evidence" value="ECO:0007669"/>
    <property type="project" value="TreeGrafter"/>
</dbReference>
<dbReference type="Proteomes" id="UP001186944">
    <property type="component" value="Unassembled WGS sequence"/>
</dbReference>
<keyword evidence="3" id="KW-0663">Pyridoxal phosphate</keyword>
<evidence type="ECO:0000256" key="3">
    <source>
        <dbReference type="ARBA" id="ARBA00022898"/>
    </source>
</evidence>
<evidence type="ECO:0000256" key="6">
    <source>
        <dbReference type="ARBA" id="ARBA00042605"/>
    </source>
</evidence>
<evidence type="ECO:0000313" key="10">
    <source>
        <dbReference type="Proteomes" id="UP001186944"/>
    </source>
</evidence>
<evidence type="ECO:0000256" key="2">
    <source>
        <dbReference type="ARBA" id="ARBA00012093"/>
    </source>
</evidence>
<dbReference type="GO" id="GO:0009097">
    <property type="term" value="P:isoleucine biosynthetic process"/>
    <property type="evidence" value="ECO:0007669"/>
    <property type="project" value="TreeGrafter"/>
</dbReference>
<dbReference type="GO" id="GO:0003941">
    <property type="term" value="F:L-serine ammonia-lyase activity"/>
    <property type="evidence" value="ECO:0007669"/>
    <property type="project" value="UniProtKB-EC"/>
</dbReference>
<dbReference type="PANTHER" id="PTHR48078">
    <property type="entry name" value="THREONINE DEHYDRATASE, MITOCHONDRIAL-RELATED"/>
    <property type="match status" value="1"/>
</dbReference>
<evidence type="ECO:0000256" key="7">
    <source>
        <dbReference type="ARBA" id="ARBA00049406"/>
    </source>
</evidence>
<evidence type="ECO:0000256" key="4">
    <source>
        <dbReference type="ARBA" id="ARBA00023239"/>
    </source>
</evidence>
<gene>
    <name evidence="9" type="ORF">FSP39_018899</name>
</gene>
<dbReference type="PANTHER" id="PTHR48078:SF6">
    <property type="entry name" value="L-THREONINE DEHYDRATASE CATABOLIC TDCB"/>
    <property type="match status" value="1"/>
</dbReference>
<dbReference type="InterPro" id="IPR050147">
    <property type="entry name" value="Ser/Thr_Dehydratase"/>
</dbReference>
<dbReference type="EMBL" id="VSWD01000007">
    <property type="protein sequence ID" value="KAK3098371.1"/>
    <property type="molecule type" value="Genomic_DNA"/>
</dbReference>
<dbReference type="PROSITE" id="PS00165">
    <property type="entry name" value="DEHYDRATASE_SER_THR"/>
    <property type="match status" value="1"/>
</dbReference>
<reference evidence="9" key="1">
    <citation type="submission" date="2019-08" db="EMBL/GenBank/DDBJ databases">
        <title>The improved chromosome-level genome for the pearl oyster Pinctada fucata martensii using PacBio sequencing and Hi-C.</title>
        <authorList>
            <person name="Zheng Z."/>
        </authorList>
    </citation>
    <scope>NUCLEOTIDE SEQUENCE</scope>
    <source>
        <strain evidence="9">ZZ-2019</strain>
        <tissue evidence="9">Adductor muscle</tissue>
    </source>
</reference>
<evidence type="ECO:0000313" key="9">
    <source>
        <dbReference type="EMBL" id="KAK3098371.1"/>
    </source>
</evidence>
<dbReference type="InterPro" id="IPR036052">
    <property type="entry name" value="TrpB-like_PALP_sf"/>
</dbReference>
<comment type="cofactor">
    <cofactor evidence="1">
        <name>pyridoxal 5'-phosphate</name>
        <dbReference type="ChEBI" id="CHEBI:597326"/>
    </cofactor>
</comment>
<dbReference type="InterPro" id="IPR000634">
    <property type="entry name" value="Ser/Thr_deHydtase_PyrdxlP-BS"/>
</dbReference>
<proteinExistence type="predicted"/>
<keyword evidence="4" id="KW-0456">Lyase</keyword>
<dbReference type="Pfam" id="PF00291">
    <property type="entry name" value="PALP"/>
    <property type="match status" value="1"/>
</dbReference>
<comment type="caution">
    <text evidence="9">The sequence shown here is derived from an EMBL/GenBank/DDBJ whole genome shotgun (WGS) entry which is preliminary data.</text>
</comment>
<dbReference type="GO" id="GO:0030170">
    <property type="term" value="F:pyridoxal phosphate binding"/>
    <property type="evidence" value="ECO:0007669"/>
    <property type="project" value="InterPro"/>
</dbReference>
<organism evidence="9 10">
    <name type="scientific">Pinctada imbricata</name>
    <name type="common">Atlantic pearl-oyster</name>
    <name type="synonym">Pinctada martensii</name>
    <dbReference type="NCBI Taxonomy" id="66713"/>
    <lineage>
        <taxon>Eukaryota</taxon>
        <taxon>Metazoa</taxon>
        <taxon>Spiralia</taxon>
        <taxon>Lophotrochozoa</taxon>
        <taxon>Mollusca</taxon>
        <taxon>Bivalvia</taxon>
        <taxon>Autobranchia</taxon>
        <taxon>Pteriomorphia</taxon>
        <taxon>Pterioida</taxon>
        <taxon>Pterioidea</taxon>
        <taxon>Pteriidae</taxon>
        <taxon>Pinctada</taxon>
    </lineage>
</organism>
<comment type="catalytic activity">
    <reaction evidence="7">
        <text>L-serine = pyruvate + NH4(+)</text>
        <dbReference type="Rhea" id="RHEA:19169"/>
        <dbReference type="ChEBI" id="CHEBI:15361"/>
        <dbReference type="ChEBI" id="CHEBI:28938"/>
        <dbReference type="ChEBI" id="CHEBI:33384"/>
        <dbReference type="EC" id="4.3.1.17"/>
    </reaction>
</comment>
<sequence length="328" mass="35830">MDVTDNFGGRVLEARKRIKSYVLKTPLMHSSFISSMAPGSNTFMKLESEQTTGSFKLRGAFNKMCILVSEKKSKVITASSGNHGLACLEAAKTLGCDLTIYCRNGVDENKLKLLKDSGAKVVLHGIDCVDAENKARKDSVDYGVDFLSPYNDLDVIAGQDFFFKYCRYEILEDLPDVDCVLVPVGGGGLIGGIAGYIKTVKPSAQIIGCQPAMSKVMYECVKAGKILFEESKETLSDGTTGGIEEGSVTFPFCQRFVDDWIMVEEDDIEKAIIFMLEKHHKVVEGAAGVSIGAFMKNADRFKDKKVVIISCGANIGLSTLNMLINKHR</sequence>
<evidence type="ECO:0000259" key="8">
    <source>
        <dbReference type="Pfam" id="PF00291"/>
    </source>
</evidence>
<dbReference type="GO" id="GO:0006567">
    <property type="term" value="P:L-threonine catabolic process"/>
    <property type="evidence" value="ECO:0007669"/>
    <property type="project" value="TreeGrafter"/>
</dbReference>
<keyword evidence="10" id="KW-1185">Reference proteome</keyword>
<dbReference type="InterPro" id="IPR001926">
    <property type="entry name" value="TrpB-like_PALP"/>
</dbReference>
<protein>
    <recommendedName>
        <fullName evidence="2">L-serine ammonia-lyase</fullName>
        <ecNumber evidence="2">4.3.1.17</ecNumber>
    </recommendedName>
    <alternativeName>
        <fullName evidence="5">L-serine deaminase</fullName>
    </alternativeName>
    <alternativeName>
        <fullName evidence="6">L-threonine dehydratase</fullName>
    </alternativeName>
</protein>
<dbReference type="EC" id="4.3.1.17" evidence="2"/>
<evidence type="ECO:0000256" key="5">
    <source>
        <dbReference type="ARBA" id="ARBA00041766"/>
    </source>
</evidence>
<dbReference type="SUPFAM" id="SSF53686">
    <property type="entry name" value="Tryptophan synthase beta subunit-like PLP-dependent enzymes"/>
    <property type="match status" value="1"/>
</dbReference>
<dbReference type="Gene3D" id="3.40.50.1100">
    <property type="match status" value="2"/>
</dbReference>